<gene>
    <name evidence="1" type="ORF">LTR09_009073</name>
</gene>
<accession>A0AAJ0D9P1</accession>
<evidence type="ECO:0000313" key="1">
    <source>
        <dbReference type="EMBL" id="KAK3049651.1"/>
    </source>
</evidence>
<dbReference type="Proteomes" id="UP001271007">
    <property type="component" value="Unassembled WGS sequence"/>
</dbReference>
<keyword evidence="2" id="KW-1185">Reference proteome</keyword>
<dbReference type="SUPFAM" id="SSF51735">
    <property type="entry name" value="NAD(P)-binding Rossmann-fold domains"/>
    <property type="match status" value="1"/>
</dbReference>
<reference evidence="1" key="1">
    <citation type="submission" date="2023-04" db="EMBL/GenBank/DDBJ databases">
        <title>Black Yeasts Isolated from many extreme environments.</title>
        <authorList>
            <person name="Coleine C."/>
            <person name="Stajich J.E."/>
            <person name="Selbmann L."/>
        </authorList>
    </citation>
    <scope>NUCLEOTIDE SEQUENCE</scope>
    <source>
        <strain evidence="1">CCFEE 5312</strain>
    </source>
</reference>
<dbReference type="AlphaFoldDB" id="A0AAJ0D9P1"/>
<dbReference type="InterPro" id="IPR036291">
    <property type="entry name" value="NAD(P)-bd_dom_sf"/>
</dbReference>
<dbReference type="EMBL" id="JAWDJX010000038">
    <property type="protein sequence ID" value="KAK3049651.1"/>
    <property type="molecule type" value="Genomic_DNA"/>
</dbReference>
<proteinExistence type="predicted"/>
<organism evidence="1 2">
    <name type="scientific">Extremus antarcticus</name>
    <dbReference type="NCBI Taxonomy" id="702011"/>
    <lineage>
        <taxon>Eukaryota</taxon>
        <taxon>Fungi</taxon>
        <taxon>Dikarya</taxon>
        <taxon>Ascomycota</taxon>
        <taxon>Pezizomycotina</taxon>
        <taxon>Dothideomycetes</taxon>
        <taxon>Dothideomycetidae</taxon>
        <taxon>Mycosphaerellales</taxon>
        <taxon>Extremaceae</taxon>
        <taxon>Extremus</taxon>
    </lineage>
</organism>
<sequence>MTENTVSSLEKVEGEMFKGAHKMAPGQSPAERTGSEQDFAGSILFMASPAGAYLNGETLLSDGGRLAQMPATY</sequence>
<protein>
    <submittedName>
        <fullName evidence="1">Uncharacterized protein</fullName>
    </submittedName>
</protein>
<evidence type="ECO:0000313" key="2">
    <source>
        <dbReference type="Proteomes" id="UP001271007"/>
    </source>
</evidence>
<name>A0AAJ0D9P1_9PEZI</name>
<comment type="caution">
    <text evidence="1">The sequence shown here is derived from an EMBL/GenBank/DDBJ whole genome shotgun (WGS) entry which is preliminary data.</text>
</comment>
<dbReference type="Gene3D" id="3.40.50.720">
    <property type="entry name" value="NAD(P)-binding Rossmann-like Domain"/>
    <property type="match status" value="1"/>
</dbReference>